<dbReference type="STRING" id="109264.A0A1F7ZW90"/>
<dbReference type="RefSeq" id="XP_022387459.1">
    <property type="nucleotide sequence ID" value="XM_022534037.1"/>
</dbReference>
<dbReference type="SUPFAM" id="SSF161219">
    <property type="entry name" value="CHY zinc finger-like"/>
    <property type="match status" value="1"/>
</dbReference>
<sequence length="746" mass="83504">MSGLITSLLIEPVVRQARRLSQQTEESSPPAPQASSIYDRCSSDRGEDDCDNIARGVMSYSEQEIHPDIGAYGEYVASEDSPSSVMLWPTGFNDQNHETETFSLSHRTSQINDNNSGVSDDDAIIMHEVDLTEPQQSTPVAISTQDASQQTSLTLRGTQRVSHSHLDLVDTGGQSSLPEDDGMGALRKKIHAIRDLNYSSMEQARMIHELMTENYNASRSNLDSQTIKITPSLFRPRSPDRPVTPNYRWSSQSFDQQSLNPPTTASIEHQENQYCLTAEDLKPTFSPRDELELPTEDIDDTDAEEFEEACLGCQHYKRNVKLQCYACKKWYTCRFCHDEAEDHHLDRPKTENMLCMLCGHAQPATQFCRQCGEQSSQYYCNICKLWDNDTSKSIYHCNDCGICRIGQGLGKDFFHCKTCCVCLPISIENTHRCIERSTQCDCPICGDYMFTSPETVVFMRCGHSIHQKCLSEYSKSSYRCPICSKTITNMESTFRNLDRTIQSQPMPAEFNDTKALIYCNDCGAKSVVKYHWLGLRCDMCESYNTAQIRLLNGEILVSAEDDYAREGFIASRTRSSSQGAGNIALPVLTSRLDTNSGQDIYSNARPNALVSTEPSGRFSYSISRGRAVSPVISNYFGIPPDRGSERRKSTSFSNGQAPKDDENESSGEIRFWGAKFKYRYGFLSRGTESVDGTSGANGEEDQGESHGGGGGGGDDDDERSWCSNSEENNEDEEDDDDEKIDIFGHR</sequence>
<dbReference type="GO" id="GO:0005634">
    <property type="term" value="C:nucleus"/>
    <property type="evidence" value="ECO:0007669"/>
    <property type="project" value="TreeGrafter"/>
</dbReference>
<dbReference type="GO" id="GO:0006511">
    <property type="term" value="P:ubiquitin-dependent protein catabolic process"/>
    <property type="evidence" value="ECO:0007669"/>
    <property type="project" value="TreeGrafter"/>
</dbReference>
<dbReference type="SUPFAM" id="SSF57850">
    <property type="entry name" value="RING/U-box"/>
    <property type="match status" value="1"/>
</dbReference>
<evidence type="ECO:0000256" key="3">
    <source>
        <dbReference type="ARBA" id="ARBA00022833"/>
    </source>
</evidence>
<dbReference type="PROSITE" id="PS51270">
    <property type="entry name" value="ZF_CTCHY"/>
    <property type="match status" value="1"/>
</dbReference>
<dbReference type="Pfam" id="PF14599">
    <property type="entry name" value="zinc_ribbon_6"/>
    <property type="match status" value="1"/>
</dbReference>
<dbReference type="InterPro" id="IPR037275">
    <property type="entry name" value="Znf_CTCHY_sf"/>
</dbReference>
<dbReference type="CDD" id="cd16464">
    <property type="entry name" value="RING-H2_Pirh2-like"/>
    <property type="match status" value="1"/>
</dbReference>
<dbReference type="OrthoDB" id="411372at2759"/>
<dbReference type="AlphaFoldDB" id="A0A1F7ZW90"/>
<evidence type="ECO:0000313" key="9">
    <source>
        <dbReference type="EMBL" id="OGM43742.1"/>
    </source>
</evidence>
<dbReference type="GO" id="GO:0008270">
    <property type="term" value="F:zinc ion binding"/>
    <property type="evidence" value="ECO:0007669"/>
    <property type="project" value="UniProtKB-KW"/>
</dbReference>
<evidence type="ECO:0000256" key="1">
    <source>
        <dbReference type="ARBA" id="ARBA00022723"/>
    </source>
</evidence>
<dbReference type="GO" id="GO:0061630">
    <property type="term" value="F:ubiquitin protein ligase activity"/>
    <property type="evidence" value="ECO:0007669"/>
    <property type="project" value="TreeGrafter"/>
</dbReference>
<dbReference type="Pfam" id="PF13639">
    <property type="entry name" value="zf-RING_2"/>
    <property type="match status" value="1"/>
</dbReference>
<organism evidence="9 10">
    <name type="scientific">Aspergillus bombycis</name>
    <dbReference type="NCBI Taxonomy" id="109264"/>
    <lineage>
        <taxon>Eukaryota</taxon>
        <taxon>Fungi</taxon>
        <taxon>Dikarya</taxon>
        <taxon>Ascomycota</taxon>
        <taxon>Pezizomycotina</taxon>
        <taxon>Eurotiomycetes</taxon>
        <taxon>Eurotiomycetidae</taxon>
        <taxon>Eurotiales</taxon>
        <taxon>Aspergillaceae</taxon>
        <taxon>Aspergillus</taxon>
    </lineage>
</organism>
<feature type="compositionally biased region" description="Polar residues" evidence="5">
    <location>
        <begin position="687"/>
        <end position="696"/>
    </location>
</feature>
<keyword evidence="2 4" id="KW-0863">Zinc-finger</keyword>
<dbReference type="Gene3D" id="3.30.40.10">
    <property type="entry name" value="Zinc/RING finger domain, C3HC4 (zinc finger)"/>
    <property type="match status" value="1"/>
</dbReference>
<dbReference type="InterPro" id="IPR008913">
    <property type="entry name" value="Znf_CHY"/>
</dbReference>
<feature type="domain" description="CHY-type" evidence="7">
    <location>
        <begin position="306"/>
        <end position="373"/>
    </location>
</feature>
<dbReference type="InterPro" id="IPR013083">
    <property type="entry name" value="Znf_RING/FYVE/PHD"/>
</dbReference>
<proteinExistence type="predicted"/>
<feature type="region of interest" description="Disordered" evidence="5">
    <location>
        <begin position="19"/>
        <end position="46"/>
    </location>
</feature>
<evidence type="ECO:0000256" key="4">
    <source>
        <dbReference type="PROSITE-ProRule" id="PRU00601"/>
    </source>
</evidence>
<keyword evidence="10" id="KW-1185">Reference proteome</keyword>
<evidence type="ECO:0000313" key="10">
    <source>
        <dbReference type="Proteomes" id="UP000179179"/>
    </source>
</evidence>
<evidence type="ECO:0000259" key="6">
    <source>
        <dbReference type="PROSITE" id="PS50089"/>
    </source>
</evidence>
<dbReference type="InterPro" id="IPR037274">
    <property type="entry name" value="Znf_CHY_sf"/>
</dbReference>
<name>A0A1F7ZW90_9EURO</name>
<keyword evidence="1" id="KW-0479">Metal-binding</keyword>
<protein>
    <submittedName>
        <fullName evidence="9">Putative CHY and RING finger domain protein</fullName>
    </submittedName>
</protein>
<dbReference type="PROSITE" id="PS50089">
    <property type="entry name" value="ZF_RING_2"/>
    <property type="match status" value="2"/>
</dbReference>
<feature type="region of interest" description="Disordered" evidence="5">
    <location>
        <begin position="633"/>
        <end position="666"/>
    </location>
</feature>
<feature type="domain" description="CTCHY-type" evidence="8">
    <location>
        <begin position="375"/>
        <end position="441"/>
    </location>
</feature>
<keyword evidence="3" id="KW-0862">Zinc</keyword>
<dbReference type="SUPFAM" id="SSF161245">
    <property type="entry name" value="Zinc hairpin stack"/>
    <property type="match status" value="1"/>
</dbReference>
<dbReference type="SMART" id="SM00184">
    <property type="entry name" value="RING"/>
    <property type="match status" value="2"/>
</dbReference>
<dbReference type="Gene3D" id="2.20.28.10">
    <property type="match status" value="1"/>
</dbReference>
<dbReference type="GO" id="GO:0016567">
    <property type="term" value="P:protein ubiquitination"/>
    <property type="evidence" value="ECO:0007669"/>
    <property type="project" value="TreeGrafter"/>
</dbReference>
<dbReference type="InterPro" id="IPR001841">
    <property type="entry name" value="Znf_RING"/>
</dbReference>
<feature type="domain" description="RING-type" evidence="6">
    <location>
        <begin position="333"/>
        <end position="384"/>
    </location>
</feature>
<feature type="compositionally biased region" description="Acidic residues" evidence="5">
    <location>
        <begin position="727"/>
        <end position="739"/>
    </location>
</feature>
<reference evidence="9 10" key="1">
    <citation type="journal article" date="2016" name="Genome Biol. Evol.">
        <title>Draft genome sequence of an aflatoxigenic Aspergillus species, A. bombycis.</title>
        <authorList>
            <person name="Moore G.G."/>
            <person name="Mack B.M."/>
            <person name="Beltz S.B."/>
            <person name="Gilbert M.K."/>
        </authorList>
    </citation>
    <scope>NUCLEOTIDE SEQUENCE [LARGE SCALE GENOMIC DNA]</scope>
    <source>
        <strain evidence="10">NRRL 26010</strain>
    </source>
</reference>
<evidence type="ECO:0000259" key="7">
    <source>
        <dbReference type="PROSITE" id="PS51266"/>
    </source>
</evidence>
<dbReference type="PANTHER" id="PTHR21319">
    <property type="entry name" value="RING FINGER AND CHY ZINC FINGER DOMAIN-CONTAINING PROTEIN 1"/>
    <property type="match status" value="1"/>
</dbReference>
<dbReference type="Proteomes" id="UP000179179">
    <property type="component" value="Unassembled WGS sequence"/>
</dbReference>
<evidence type="ECO:0000259" key="8">
    <source>
        <dbReference type="PROSITE" id="PS51270"/>
    </source>
</evidence>
<dbReference type="EMBL" id="LYCR01000065">
    <property type="protein sequence ID" value="OGM43742.1"/>
    <property type="molecule type" value="Genomic_DNA"/>
</dbReference>
<dbReference type="GeneID" id="34450298"/>
<dbReference type="InterPro" id="IPR039512">
    <property type="entry name" value="RCHY1_zinc-ribbon"/>
</dbReference>
<feature type="region of interest" description="Disordered" evidence="5">
    <location>
        <begin position="687"/>
        <end position="746"/>
    </location>
</feature>
<evidence type="ECO:0000256" key="2">
    <source>
        <dbReference type="ARBA" id="ARBA00022771"/>
    </source>
</evidence>
<comment type="caution">
    <text evidence="9">The sequence shown here is derived from an EMBL/GenBank/DDBJ whole genome shotgun (WGS) entry which is preliminary data.</text>
</comment>
<dbReference type="PANTHER" id="PTHR21319:SF0">
    <property type="entry name" value="AND RING FINGER DOMAIN PROTEIN, PUTATIVE (AFU_ORTHOLOGUE AFUA_1G08900)-RELATED"/>
    <property type="match status" value="1"/>
</dbReference>
<evidence type="ECO:0000256" key="5">
    <source>
        <dbReference type="SAM" id="MobiDB-lite"/>
    </source>
</evidence>
<accession>A0A1F7ZW90</accession>
<dbReference type="PROSITE" id="PS51266">
    <property type="entry name" value="ZF_CHY"/>
    <property type="match status" value="1"/>
</dbReference>
<gene>
    <name evidence="9" type="ORF">ABOM_006908</name>
</gene>
<dbReference type="InterPro" id="IPR017921">
    <property type="entry name" value="Znf_CTCHY"/>
</dbReference>
<feature type="domain" description="RING-type" evidence="6">
    <location>
        <begin position="442"/>
        <end position="484"/>
    </location>
</feature>
<dbReference type="Pfam" id="PF05495">
    <property type="entry name" value="zf-CHY"/>
    <property type="match status" value="1"/>
</dbReference>